<organism evidence="2 3">
    <name type="scientific">Vitis vinifera</name>
    <name type="common">Grape</name>
    <dbReference type="NCBI Taxonomy" id="29760"/>
    <lineage>
        <taxon>Eukaryota</taxon>
        <taxon>Viridiplantae</taxon>
        <taxon>Streptophyta</taxon>
        <taxon>Embryophyta</taxon>
        <taxon>Tracheophyta</taxon>
        <taxon>Spermatophyta</taxon>
        <taxon>Magnoliopsida</taxon>
        <taxon>eudicotyledons</taxon>
        <taxon>Gunneridae</taxon>
        <taxon>Pentapetalae</taxon>
        <taxon>rosids</taxon>
        <taxon>Vitales</taxon>
        <taxon>Vitaceae</taxon>
        <taxon>Viteae</taxon>
        <taxon>Vitis</taxon>
    </lineage>
</organism>
<dbReference type="AlphaFoldDB" id="A0A438CUH4"/>
<dbReference type="EMBL" id="QGNW01001979">
    <property type="protein sequence ID" value="RVW26857.1"/>
    <property type="molecule type" value="Genomic_DNA"/>
</dbReference>
<evidence type="ECO:0000313" key="3">
    <source>
        <dbReference type="Proteomes" id="UP000288805"/>
    </source>
</evidence>
<accession>A0A438CUH4</accession>
<name>A0A438CUH4_VITVI</name>
<dbReference type="Proteomes" id="UP000288805">
    <property type="component" value="Unassembled WGS sequence"/>
</dbReference>
<comment type="caution">
    <text evidence="2">The sequence shown here is derived from an EMBL/GenBank/DDBJ whole genome shotgun (WGS) entry which is preliminary data.</text>
</comment>
<feature type="region of interest" description="Disordered" evidence="1">
    <location>
        <begin position="152"/>
        <end position="171"/>
    </location>
</feature>
<evidence type="ECO:0000313" key="2">
    <source>
        <dbReference type="EMBL" id="RVW26857.1"/>
    </source>
</evidence>
<proteinExistence type="predicted"/>
<evidence type="ECO:0000256" key="1">
    <source>
        <dbReference type="SAM" id="MobiDB-lite"/>
    </source>
</evidence>
<protein>
    <submittedName>
        <fullName evidence="2">Uncharacterized protein</fullName>
    </submittedName>
</protein>
<gene>
    <name evidence="2" type="ORF">CK203_103935</name>
</gene>
<reference evidence="2 3" key="1">
    <citation type="journal article" date="2018" name="PLoS Genet.">
        <title>Population sequencing reveals clonal diversity and ancestral inbreeding in the grapevine cultivar Chardonnay.</title>
        <authorList>
            <person name="Roach M.J."/>
            <person name="Johnson D.L."/>
            <person name="Bohlmann J."/>
            <person name="van Vuuren H.J."/>
            <person name="Jones S.J."/>
            <person name="Pretorius I.S."/>
            <person name="Schmidt S.A."/>
            <person name="Borneman A.R."/>
        </authorList>
    </citation>
    <scope>NUCLEOTIDE SEQUENCE [LARGE SCALE GENOMIC DNA]</scope>
    <source>
        <strain evidence="3">cv. Chardonnay</strain>
        <tissue evidence="2">Leaf</tissue>
    </source>
</reference>
<sequence>MLERPSSVSDALPKEDAFEARTQLERSFSASPSRSLGFRKWCSGEGMSPSSGDADQRSVLKAPFLSKGKEKLRKFSKGEDRAGCKGFAGFPHRGSSVAVFPSFPVTREKGLNSMGSCGLMVVENLEVSSYQHSQSSLSFLSLPSGLALPHLSPSVPVLPNSAIQSQYSTKP</sequence>
<feature type="compositionally biased region" description="Polar residues" evidence="1">
    <location>
        <begin position="161"/>
        <end position="171"/>
    </location>
</feature>